<proteinExistence type="predicted"/>
<gene>
    <name evidence="2" type="ORF">HUJ06_013358</name>
</gene>
<organism evidence="2 3">
    <name type="scientific">Nelumbo nucifera</name>
    <name type="common">Sacred lotus</name>
    <dbReference type="NCBI Taxonomy" id="4432"/>
    <lineage>
        <taxon>Eukaryota</taxon>
        <taxon>Viridiplantae</taxon>
        <taxon>Streptophyta</taxon>
        <taxon>Embryophyta</taxon>
        <taxon>Tracheophyta</taxon>
        <taxon>Spermatophyta</taxon>
        <taxon>Magnoliopsida</taxon>
        <taxon>Proteales</taxon>
        <taxon>Nelumbonaceae</taxon>
        <taxon>Nelumbo</taxon>
    </lineage>
</organism>
<evidence type="ECO:0000313" key="3">
    <source>
        <dbReference type="Proteomes" id="UP000607653"/>
    </source>
</evidence>
<keyword evidence="1" id="KW-1133">Transmembrane helix</keyword>
<dbReference type="Proteomes" id="UP000607653">
    <property type="component" value="Unassembled WGS sequence"/>
</dbReference>
<comment type="caution">
    <text evidence="2">The sequence shown here is derived from an EMBL/GenBank/DDBJ whole genome shotgun (WGS) entry which is preliminary data.</text>
</comment>
<dbReference type="EMBL" id="DUZY01000005">
    <property type="protein sequence ID" value="DAD39035.1"/>
    <property type="molecule type" value="Genomic_DNA"/>
</dbReference>
<keyword evidence="1" id="KW-0812">Transmembrane</keyword>
<evidence type="ECO:0000256" key="1">
    <source>
        <dbReference type="SAM" id="Phobius"/>
    </source>
</evidence>
<feature type="transmembrane region" description="Helical" evidence="1">
    <location>
        <begin position="7"/>
        <end position="29"/>
    </location>
</feature>
<reference evidence="2 3" key="1">
    <citation type="journal article" date="2020" name="Mol. Biol. Evol.">
        <title>Distinct Expression and Methylation Patterns for Genes with Different Fates following a Single Whole-Genome Duplication in Flowering Plants.</title>
        <authorList>
            <person name="Shi T."/>
            <person name="Rahmani R.S."/>
            <person name="Gugger P.F."/>
            <person name="Wang M."/>
            <person name="Li H."/>
            <person name="Zhang Y."/>
            <person name="Li Z."/>
            <person name="Wang Q."/>
            <person name="Van de Peer Y."/>
            <person name="Marchal K."/>
            <person name="Chen J."/>
        </authorList>
    </citation>
    <scope>NUCLEOTIDE SEQUENCE [LARGE SCALE GENOMIC DNA]</scope>
    <source>
        <tissue evidence="2">Leaf</tissue>
    </source>
</reference>
<dbReference type="AlphaFoldDB" id="A0A822Z6D7"/>
<evidence type="ECO:0000313" key="2">
    <source>
        <dbReference type="EMBL" id="DAD39035.1"/>
    </source>
</evidence>
<accession>A0A822Z6D7</accession>
<sequence length="31" mass="3501">MTNLERIMVIGNLMLTLVMSVILNAYTFVPC</sequence>
<keyword evidence="3" id="KW-1185">Reference proteome</keyword>
<protein>
    <submittedName>
        <fullName evidence="2">Uncharacterized protein</fullName>
    </submittedName>
</protein>
<name>A0A822Z6D7_NELNU</name>
<keyword evidence="1" id="KW-0472">Membrane</keyword>